<organism evidence="4 5">
    <name type="scientific">Alicyclobacillus fastidiosus</name>
    <dbReference type="NCBI Taxonomy" id="392011"/>
    <lineage>
        <taxon>Bacteria</taxon>
        <taxon>Bacillati</taxon>
        <taxon>Bacillota</taxon>
        <taxon>Bacilli</taxon>
        <taxon>Bacillales</taxon>
        <taxon>Alicyclobacillaceae</taxon>
        <taxon>Alicyclobacillus</taxon>
    </lineage>
</organism>
<dbReference type="PANTHER" id="PTHR46696:SF1">
    <property type="entry name" value="CYTOCHROME P450 YJIB-RELATED"/>
    <property type="match status" value="1"/>
</dbReference>
<keyword evidence="5" id="KW-1185">Reference proteome</keyword>
<proteinExistence type="inferred from homology"/>
<comment type="caution">
    <text evidence="4">The sequence shown here is derived from an EMBL/GenBank/DDBJ whole genome shotgun (WGS) entry which is preliminary data.</text>
</comment>
<protein>
    <recommendedName>
        <fullName evidence="6">Cytochrome P450</fullName>
    </recommendedName>
</protein>
<gene>
    <name evidence="4" type="ORF">KKP3000_002282</name>
</gene>
<sequence>MGEYTAQLVAEKRRYPADDLISQLIASEDEGDQLNQDEFMSMIPLLIFAGHETTSNLI</sequence>
<evidence type="ECO:0000313" key="5">
    <source>
        <dbReference type="Proteomes" id="UP001579974"/>
    </source>
</evidence>
<dbReference type="SUPFAM" id="SSF48264">
    <property type="entry name" value="Cytochrome P450"/>
    <property type="match status" value="1"/>
</dbReference>
<dbReference type="PANTHER" id="PTHR46696">
    <property type="entry name" value="P450, PUTATIVE (EUROFUNG)-RELATED"/>
    <property type="match status" value="1"/>
</dbReference>
<keyword evidence="2" id="KW-0408">Iron</keyword>
<comment type="similarity">
    <text evidence="1">Belongs to the cytochrome P450 family.</text>
</comment>
<evidence type="ECO:0008006" key="6">
    <source>
        <dbReference type="Google" id="ProtNLM"/>
    </source>
</evidence>
<name>A0ABV5AAJ4_9BACL</name>
<keyword evidence="3" id="KW-0560">Oxidoreductase</keyword>
<dbReference type="RefSeq" id="WP_275472576.1">
    <property type="nucleotide sequence ID" value="NZ_CP162940.1"/>
</dbReference>
<keyword evidence="2" id="KW-0479">Metal-binding</keyword>
<evidence type="ECO:0000256" key="2">
    <source>
        <dbReference type="ARBA" id="ARBA00022617"/>
    </source>
</evidence>
<keyword evidence="2" id="KW-0349">Heme</keyword>
<dbReference type="Gene3D" id="1.10.630.10">
    <property type="entry name" value="Cytochrome P450"/>
    <property type="match status" value="1"/>
</dbReference>
<dbReference type="Proteomes" id="UP001579974">
    <property type="component" value="Unassembled WGS sequence"/>
</dbReference>
<dbReference type="InterPro" id="IPR036396">
    <property type="entry name" value="Cyt_P450_sf"/>
</dbReference>
<keyword evidence="3" id="KW-0503">Monooxygenase</keyword>
<evidence type="ECO:0000256" key="3">
    <source>
        <dbReference type="ARBA" id="ARBA00023033"/>
    </source>
</evidence>
<evidence type="ECO:0000256" key="1">
    <source>
        <dbReference type="ARBA" id="ARBA00010617"/>
    </source>
</evidence>
<reference evidence="4 5" key="1">
    <citation type="journal article" date="2024" name="Int. J. Mol. Sci.">
        <title>Exploration of Alicyclobacillus spp. Genome in Search of Antibiotic Resistance.</title>
        <authorList>
            <person name="Bucka-Kolendo J."/>
            <person name="Kiousi D.E."/>
            <person name="Dekowska A."/>
            <person name="Mikolajczuk-Szczyrba A."/>
            <person name="Karadedos D.M."/>
            <person name="Michael P."/>
            <person name="Galanis A."/>
            <person name="Sokolowska B."/>
        </authorList>
    </citation>
    <scope>NUCLEOTIDE SEQUENCE [LARGE SCALE GENOMIC DNA]</scope>
    <source>
        <strain evidence="4 5">KKP 3000</strain>
    </source>
</reference>
<dbReference type="EMBL" id="JBDXSU010000002">
    <property type="protein sequence ID" value="MFB5189281.1"/>
    <property type="molecule type" value="Genomic_DNA"/>
</dbReference>
<evidence type="ECO:0000313" key="4">
    <source>
        <dbReference type="EMBL" id="MFB5189281.1"/>
    </source>
</evidence>
<accession>A0ABV5AAJ4</accession>